<sequence length="89" mass="9845">MTSSKHARDGVRLSDFEPDAPQETRSGPGPHTFAERLQHVIAQRATDDEADWTTDLQDVLHLVHDQYGELPDPTTLRGALLTAFLPDAP</sequence>
<evidence type="ECO:0000256" key="1">
    <source>
        <dbReference type="SAM" id="MobiDB-lite"/>
    </source>
</evidence>
<evidence type="ECO:0000313" key="2">
    <source>
        <dbReference type="EMBL" id="NBE52519.1"/>
    </source>
</evidence>
<proteinExistence type="predicted"/>
<dbReference type="AlphaFoldDB" id="A0A964UNQ5"/>
<evidence type="ECO:0000313" key="3">
    <source>
        <dbReference type="Proteomes" id="UP000598297"/>
    </source>
</evidence>
<accession>A0A964UNQ5</accession>
<dbReference type="EMBL" id="JAAAHS010000087">
    <property type="protein sequence ID" value="NBE52519.1"/>
    <property type="molecule type" value="Genomic_DNA"/>
</dbReference>
<feature type="region of interest" description="Disordered" evidence="1">
    <location>
        <begin position="1"/>
        <end position="32"/>
    </location>
</feature>
<comment type="caution">
    <text evidence="2">The sequence shown here is derived from an EMBL/GenBank/DDBJ whole genome shotgun (WGS) entry which is preliminary data.</text>
</comment>
<organism evidence="2 3">
    <name type="scientific">Streptomyces boluensis</name>
    <dbReference type="NCBI Taxonomy" id="1775135"/>
    <lineage>
        <taxon>Bacteria</taxon>
        <taxon>Bacillati</taxon>
        <taxon>Actinomycetota</taxon>
        <taxon>Actinomycetes</taxon>
        <taxon>Kitasatosporales</taxon>
        <taxon>Streptomycetaceae</taxon>
        <taxon>Streptomyces</taxon>
    </lineage>
</organism>
<feature type="compositionally biased region" description="Basic and acidic residues" evidence="1">
    <location>
        <begin position="1"/>
        <end position="15"/>
    </location>
</feature>
<reference evidence="2" key="1">
    <citation type="submission" date="2020-01" db="EMBL/GenBank/DDBJ databases">
        <title>Whole-genome analyses of novel actinobacteria.</title>
        <authorList>
            <person name="Sahin N."/>
        </authorList>
    </citation>
    <scope>NUCLEOTIDE SEQUENCE</scope>
    <source>
        <strain evidence="2">YC537</strain>
    </source>
</reference>
<name>A0A964UNQ5_9ACTN</name>
<dbReference type="Proteomes" id="UP000598297">
    <property type="component" value="Unassembled WGS sequence"/>
</dbReference>
<keyword evidence="3" id="KW-1185">Reference proteome</keyword>
<gene>
    <name evidence="2" type="ORF">GUY60_13995</name>
</gene>
<protein>
    <submittedName>
        <fullName evidence="2">Uncharacterized protein</fullName>
    </submittedName>
</protein>